<dbReference type="InterPro" id="IPR057123">
    <property type="entry name" value="STAND_NTPase4_dom"/>
</dbReference>
<evidence type="ECO:0000259" key="1">
    <source>
        <dbReference type="Pfam" id="PF24406"/>
    </source>
</evidence>
<reference evidence="2" key="1">
    <citation type="submission" date="2019-02" db="EMBL/GenBank/DDBJ databases">
        <authorList>
            <person name="Gruber-Vodicka R. H."/>
            <person name="Seah K. B. B."/>
        </authorList>
    </citation>
    <scope>NUCLEOTIDE SEQUENCE</scope>
    <source>
        <strain evidence="2">BECK_BZ125</strain>
    </source>
</reference>
<organism evidence="2">
    <name type="scientific">Candidatus Kentrum sp. TC</name>
    <dbReference type="NCBI Taxonomy" id="2126339"/>
    <lineage>
        <taxon>Bacteria</taxon>
        <taxon>Pseudomonadati</taxon>
        <taxon>Pseudomonadota</taxon>
        <taxon>Gammaproteobacteria</taxon>
        <taxon>Candidatus Kentrum</taxon>
    </lineage>
</organism>
<proteinExistence type="predicted"/>
<sequence>MFSDQPKVWVDPILYGSENIGNDGISDRKKEVEVDSFVEKPYSIVIKAPPQFGLTCLAHHLTIEAWKAGSLWLYLDMDKINIRIFEPGKAVAREMKNLRLKGRKVDCIILDSWKLSTSGAMKVLRGLCKEYNDIPLVVMYTTGDFGFDSKEEVNIDREFKEFRLSALPRNSIRKVVSDYNTKKNIADEDVVLTKVVKDIDALNMHRTPMNCITLLKISEKHFDESPVNRTKMVEMILFVLFDLFDIPTYKTKPDVKDCEYVLGYFCELMIKEKRYEFTKEEFIGKTKAFCDERLLDLEVWIVFDILFENRIIVDYSGKVRFKAAYWICYFAANRMHADEAFYQYIIGKKIYVDLPEIVEFYTGIDRKGSNMVRILIDDLSKQCAIVEEKTGLSMDFNLFEFMEWNPSEKDVKEARRRIKDEVLESNLPDDLKDKYADKDYDFDKPYNQEVRKILDQYTFLILERKIRAGSRALRNSDYIEPEEKRLLLKEITRGWLLFSKILFALSPILAKRGWASFDGLGFILSGFDGLDIMEKMKRIILTNPGFVVGLFKDDLFSPKGAPALYEAIDSEESKLIKHELMLLLIFCRPKGWEKYVKDYIRAASRKSAYLLDILDWLSNRYKYDFASNSELLHMKKLLKMCFSRHESASPYLIDDMKRISNSVIPERANKE</sequence>
<dbReference type="Pfam" id="PF24406">
    <property type="entry name" value="nSTAND_NTPase4"/>
    <property type="match status" value="1"/>
</dbReference>
<protein>
    <recommendedName>
        <fullName evidence="1">STAND NTPase 4 small alpha/beta domain-containing protein</fullName>
    </recommendedName>
</protein>
<accession>A0A450Z4Y7</accession>
<feature type="domain" description="STAND NTPase 4 small alpha/beta" evidence="1">
    <location>
        <begin position="275"/>
        <end position="331"/>
    </location>
</feature>
<name>A0A450Z4Y7_9GAMM</name>
<dbReference type="EMBL" id="CAADFT010000141">
    <property type="protein sequence ID" value="VFK48880.1"/>
    <property type="molecule type" value="Genomic_DNA"/>
</dbReference>
<evidence type="ECO:0000313" key="2">
    <source>
        <dbReference type="EMBL" id="VFK48880.1"/>
    </source>
</evidence>
<dbReference type="AlphaFoldDB" id="A0A450Z4Y7"/>
<gene>
    <name evidence="2" type="ORF">BECKTC1821E_GA0114239_11413</name>
</gene>